<dbReference type="KEGG" id="mpv:PRV_00640"/>
<dbReference type="Proteomes" id="UP000017119">
    <property type="component" value="Chromosome"/>
</dbReference>
<dbReference type="STRING" id="1403316.PRV_00640"/>
<keyword evidence="5" id="KW-1185">Reference proteome</keyword>
<dbReference type="RefSeq" id="WP_022769009.1">
    <property type="nucleotide sequence ID" value="NC_022575.1"/>
</dbReference>
<dbReference type="PRINTS" id="PR00840">
    <property type="entry name" value="Y06768FAMILY"/>
</dbReference>
<dbReference type="HOGENOM" id="CLU_026987_0_0_14"/>
<dbReference type="InterPro" id="IPR022381">
    <property type="entry name" value="Uncharacterised_MG067"/>
</dbReference>
<dbReference type="SUPFAM" id="SSF50494">
    <property type="entry name" value="Trypsin-like serine proteases"/>
    <property type="match status" value="1"/>
</dbReference>
<dbReference type="EMBL" id="CP006771">
    <property type="protein sequence ID" value="AGX88894.1"/>
    <property type="molecule type" value="Genomic_DNA"/>
</dbReference>
<dbReference type="NCBIfam" id="NF045841">
    <property type="entry name" value="Ig_SerProt_MIP"/>
    <property type="match status" value="1"/>
</dbReference>
<keyword evidence="1" id="KW-1003">Cell membrane</keyword>
<evidence type="ECO:0000256" key="1">
    <source>
        <dbReference type="ARBA" id="ARBA00022475"/>
    </source>
</evidence>
<dbReference type="OrthoDB" id="393864at2"/>
<name>U5NFH4_9MOLU</name>
<dbReference type="Pfam" id="PF01732">
    <property type="entry name" value="Mycop_pep_DUF31"/>
    <property type="match status" value="1"/>
</dbReference>
<reference evidence="4 5" key="1">
    <citation type="journal article" date="2013" name="Genome Announc.">
        <title>Genome Sequence of Mycoplasma parvum (Formerly Eperythrozoon parvum), a Diminutive Hemoplasma of the Pig.</title>
        <authorList>
            <person name="do Nascimento N.C."/>
            <person name="Dos Santos A.P."/>
            <person name="Chu Y."/>
            <person name="Guimaraes A.M."/>
            <person name="Pagliaro A."/>
            <person name="Messick J.B."/>
        </authorList>
    </citation>
    <scope>NUCLEOTIDE SEQUENCE [LARGE SCALE GENOMIC DNA]</scope>
    <source>
        <strain evidence="4 5">Indiana</strain>
    </source>
</reference>
<evidence type="ECO:0000256" key="2">
    <source>
        <dbReference type="SAM" id="MobiDB-lite"/>
    </source>
</evidence>
<sequence>MPVNFPNLLKFLFVSVGGASGIGYSGHEVYRFVNNSNLPNRKADLSNYLSPEIDKDYSSFATQPNTDISTIIAENISENSLSNNQKDDSQSFLTPKESSSSLDSELNTENKEKEVLKLTGIKAVSQNKQTISVQPKKLMPQTIIENNVGDWVGPNGSGNKVYSNRTTNPILNKQKISDQERKHMEESKNEIYYWDYRNNLVSSGDIDLIKNTNQLKEDAKIYKMIKDHTVKLSTPCSTGTGWFLDFELPIDENKYPTKWFVATNLHVINEIRFAESEYNISLPITNSTLSEYLKKNEKWGKKCVEFLSKEIPILDLLSEEDITEAPNSEKSSWYRSREDDYYKNHPIYIQMNENAGNKSPVRSPKIYQAHINNPKLVYAAINFAGVKKDLDNDKETMDYFKDFGVIEVNFESGEVAKKVTNKLFEKYYKNKVFENSGAQVPEKSINFFAPELMSKYSAEELNKNEDHFFIGGYPTGVNRYGEISFSMNQKYKKKYDKNYVGSITPTHSKLTYFKEINDHENWTGYNLTNQHGDVIKGHSGSEKHKQHHKQTQLFWNGKSLFTWGYDYVLDNTFLGGGASGSMVLDKDGALLGLYTRYTGSFINYGIVEPIRGSQVKDDKGRVIIPNFDLIAGKGGDISSYRTQLEKYGKIKTYLSQKENWIINPK</sequence>
<dbReference type="InterPro" id="IPR022382">
    <property type="entry name" value="Mycoplasma_peptidase_DUF31"/>
</dbReference>
<keyword evidence="1" id="KW-0472">Membrane</keyword>
<protein>
    <recommendedName>
        <fullName evidence="3">DUF31 domain-containing protein</fullName>
    </recommendedName>
</protein>
<feature type="region of interest" description="Disordered" evidence="2">
    <location>
        <begin position="79"/>
        <end position="108"/>
    </location>
</feature>
<dbReference type="AlphaFoldDB" id="U5NFH4"/>
<feature type="compositionally biased region" description="Polar residues" evidence="2">
    <location>
        <begin position="79"/>
        <end position="107"/>
    </location>
</feature>
<organism evidence="4 5">
    <name type="scientific">Mycoplasma parvum str. Indiana</name>
    <dbReference type="NCBI Taxonomy" id="1403316"/>
    <lineage>
        <taxon>Bacteria</taxon>
        <taxon>Bacillati</taxon>
        <taxon>Mycoplasmatota</taxon>
        <taxon>Mollicutes</taxon>
        <taxon>Mycoplasmataceae</taxon>
        <taxon>Mycoplasma</taxon>
    </lineage>
</organism>
<evidence type="ECO:0000259" key="3">
    <source>
        <dbReference type="Pfam" id="PF01732"/>
    </source>
</evidence>
<proteinExistence type="predicted"/>
<feature type="domain" description="DUF31" evidence="3">
    <location>
        <begin position="237"/>
        <end position="594"/>
    </location>
</feature>
<dbReference type="InterPro" id="IPR009003">
    <property type="entry name" value="Peptidase_S1_PA"/>
</dbReference>
<accession>U5NFH4</accession>
<dbReference type="PATRIC" id="fig|1403316.3.peg.103"/>
<gene>
    <name evidence="4" type="ORF">PRV_00640</name>
</gene>
<evidence type="ECO:0000313" key="5">
    <source>
        <dbReference type="Proteomes" id="UP000017119"/>
    </source>
</evidence>
<evidence type="ECO:0000313" key="4">
    <source>
        <dbReference type="EMBL" id="AGX88894.1"/>
    </source>
</evidence>